<name>A0ABR1IHY3_9HYPO</name>
<gene>
    <name evidence="16" type="ORF">QQZ08_000143</name>
</gene>
<evidence type="ECO:0000256" key="3">
    <source>
        <dbReference type="ARBA" id="ARBA00022525"/>
    </source>
</evidence>
<feature type="signal peptide" evidence="14">
    <location>
        <begin position="1"/>
        <end position="19"/>
    </location>
</feature>
<reference evidence="16 17" key="1">
    <citation type="journal article" date="2025" name="Microbiol. Resour. Announc.">
        <title>Draft genome sequences for Neonectria magnoliae and Neonectria punicea, canker pathogens of Liriodendron tulipifera and Acer saccharum in West Virginia.</title>
        <authorList>
            <person name="Petronek H.M."/>
            <person name="Kasson M.T."/>
            <person name="Metheny A.M."/>
            <person name="Stauder C.M."/>
            <person name="Lovett B."/>
            <person name="Lynch S.C."/>
            <person name="Garnas J.R."/>
            <person name="Kasson L.R."/>
            <person name="Stajich J.E."/>
        </authorList>
    </citation>
    <scope>NUCLEOTIDE SEQUENCE [LARGE SCALE GENOMIC DNA]</scope>
    <source>
        <strain evidence="16 17">NRRL 64651</strain>
    </source>
</reference>
<evidence type="ECO:0000256" key="10">
    <source>
        <dbReference type="ARBA" id="ARBA00044502"/>
    </source>
</evidence>
<evidence type="ECO:0000313" key="17">
    <source>
        <dbReference type="Proteomes" id="UP001498421"/>
    </source>
</evidence>
<dbReference type="Proteomes" id="UP001498421">
    <property type="component" value="Unassembled WGS sequence"/>
</dbReference>
<organism evidence="16 17">
    <name type="scientific">Neonectria magnoliae</name>
    <dbReference type="NCBI Taxonomy" id="2732573"/>
    <lineage>
        <taxon>Eukaryota</taxon>
        <taxon>Fungi</taxon>
        <taxon>Dikarya</taxon>
        <taxon>Ascomycota</taxon>
        <taxon>Pezizomycotina</taxon>
        <taxon>Sordariomycetes</taxon>
        <taxon>Hypocreomycetidae</taxon>
        <taxon>Hypocreales</taxon>
        <taxon>Nectriaceae</taxon>
        <taxon>Neonectria</taxon>
    </lineage>
</organism>
<evidence type="ECO:0000256" key="9">
    <source>
        <dbReference type="ARBA" id="ARBA00023326"/>
    </source>
</evidence>
<sequence length="353" mass="36455">MMYSIASVLALASTVAAHAQVYGVWVNGVDQGDGRSAYIRSPANNSPVKDLTSADIACNVNGGKAVNKFVSAAAGDKLTFEWYHDNRGDDIIAALHKGPVITYIAPYTESDGTGAIWTKIAEDGYDGSKWAVDKLIAAGGKADFTLPEGLAAGQYLIRQEIIAHHESDTAYDKNPARGAQFYPSCIQFEITGSGSAVPDQDFDFNTGYTYADPGIVFNLYGSYTSYEIPGPEVWTGAGSGSGSGSGASKTPAATKTAVATSAAAAETTAAAETSIAAVATTSAAEAVVTSAAAENTPVPTPTFSTIVTSAAATQVESEAPVATATGSPSTGCGSRRRRRRSTRRSIKKYNGSI</sequence>
<keyword evidence="17" id="KW-1185">Reference proteome</keyword>
<dbReference type="PANTHER" id="PTHR33353">
    <property type="entry name" value="PUTATIVE (AFU_ORTHOLOGUE AFUA_1G12560)-RELATED"/>
    <property type="match status" value="1"/>
</dbReference>
<protein>
    <recommendedName>
        <fullName evidence="12">lytic cellulose monooxygenase (C4-dehydrogenating)</fullName>
        <ecNumber evidence="12">1.14.99.56</ecNumber>
    </recommendedName>
</protein>
<accession>A0ABR1IHY3</accession>
<dbReference type="EMBL" id="JAZAVK010000001">
    <property type="protein sequence ID" value="KAK7433208.1"/>
    <property type="molecule type" value="Genomic_DNA"/>
</dbReference>
<keyword evidence="5" id="KW-0136">Cellulose degradation</keyword>
<dbReference type="Gene3D" id="2.70.50.70">
    <property type="match status" value="1"/>
</dbReference>
<evidence type="ECO:0000256" key="8">
    <source>
        <dbReference type="ARBA" id="ARBA00023277"/>
    </source>
</evidence>
<evidence type="ECO:0000256" key="6">
    <source>
        <dbReference type="ARBA" id="ARBA00023008"/>
    </source>
</evidence>
<dbReference type="InterPro" id="IPR005103">
    <property type="entry name" value="AA9_LPMO"/>
</dbReference>
<dbReference type="EC" id="1.14.99.56" evidence="12"/>
<keyword evidence="7" id="KW-1015">Disulfide bond</keyword>
<evidence type="ECO:0000256" key="2">
    <source>
        <dbReference type="ARBA" id="ARBA00004613"/>
    </source>
</evidence>
<evidence type="ECO:0000256" key="11">
    <source>
        <dbReference type="ARBA" id="ARBA00045077"/>
    </source>
</evidence>
<evidence type="ECO:0000256" key="14">
    <source>
        <dbReference type="SAM" id="SignalP"/>
    </source>
</evidence>
<evidence type="ECO:0000256" key="1">
    <source>
        <dbReference type="ARBA" id="ARBA00001973"/>
    </source>
</evidence>
<feature type="domain" description="Auxiliary Activity family 9 catalytic" evidence="15">
    <location>
        <begin position="18"/>
        <end position="223"/>
    </location>
</feature>
<feature type="chain" id="PRO_5045757926" description="lytic cellulose monooxygenase (C4-dehydrogenating)" evidence="14">
    <location>
        <begin position="20"/>
        <end position="353"/>
    </location>
</feature>
<comment type="subcellular location">
    <subcellularLocation>
        <location evidence="2">Secreted</location>
    </subcellularLocation>
</comment>
<evidence type="ECO:0000256" key="5">
    <source>
        <dbReference type="ARBA" id="ARBA00023001"/>
    </source>
</evidence>
<dbReference type="PANTHER" id="PTHR33353:SF17">
    <property type="entry name" value="ENDO-BETA-1,4-GLUCANASE D"/>
    <property type="match status" value="1"/>
</dbReference>
<evidence type="ECO:0000256" key="7">
    <source>
        <dbReference type="ARBA" id="ARBA00023157"/>
    </source>
</evidence>
<keyword evidence="3" id="KW-0964">Secreted</keyword>
<keyword evidence="4 14" id="KW-0732">Signal</keyword>
<dbReference type="CDD" id="cd21175">
    <property type="entry name" value="LPMO_AA9"/>
    <property type="match status" value="1"/>
</dbReference>
<comment type="catalytic activity">
    <reaction evidence="11">
        <text>[(1-&gt;4)-beta-D-glucosyl]n+m + reduced acceptor + O2 = 4-dehydro-beta-D-glucosyl-[(1-&gt;4)-beta-D-glucosyl]n-1 + [(1-&gt;4)-beta-D-glucosyl]m + acceptor + H2O.</text>
        <dbReference type="EC" id="1.14.99.56"/>
    </reaction>
</comment>
<evidence type="ECO:0000259" key="15">
    <source>
        <dbReference type="Pfam" id="PF03443"/>
    </source>
</evidence>
<dbReference type="Pfam" id="PF03443">
    <property type="entry name" value="AA9"/>
    <property type="match status" value="1"/>
</dbReference>
<comment type="cofactor">
    <cofactor evidence="1">
        <name>Cu(2+)</name>
        <dbReference type="ChEBI" id="CHEBI:29036"/>
    </cofactor>
</comment>
<comment type="caution">
    <text evidence="16">The sequence shown here is derived from an EMBL/GenBank/DDBJ whole genome shotgun (WGS) entry which is preliminary data.</text>
</comment>
<feature type="region of interest" description="Disordered" evidence="13">
    <location>
        <begin position="317"/>
        <end position="353"/>
    </location>
</feature>
<feature type="compositionally biased region" description="Basic residues" evidence="13">
    <location>
        <begin position="334"/>
        <end position="347"/>
    </location>
</feature>
<keyword evidence="6" id="KW-0186">Copper</keyword>
<evidence type="ECO:0000256" key="13">
    <source>
        <dbReference type="SAM" id="MobiDB-lite"/>
    </source>
</evidence>
<comment type="similarity">
    <text evidence="10">Belongs to the polysaccharide monooxygenase AA9 family.</text>
</comment>
<proteinExistence type="inferred from homology"/>
<dbReference type="InterPro" id="IPR049892">
    <property type="entry name" value="AA9"/>
</dbReference>
<keyword evidence="9" id="KW-0624">Polysaccharide degradation</keyword>
<keyword evidence="8" id="KW-0119">Carbohydrate metabolism</keyword>
<evidence type="ECO:0000256" key="12">
    <source>
        <dbReference type="ARBA" id="ARBA00047174"/>
    </source>
</evidence>
<evidence type="ECO:0000313" key="16">
    <source>
        <dbReference type="EMBL" id="KAK7433208.1"/>
    </source>
</evidence>
<evidence type="ECO:0000256" key="4">
    <source>
        <dbReference type="ARBA" id="ARBA00022729"/>
    </source>
</evidence>